<proteinExistence type="predicted"/>
<keyword evidence="2" id="KW-1185">Reference proteome</keyword>
<dbReference type="EMBL" id="MU275896">
    <property type="protein sequence ID" value="KAI0047855.1"/>
    <property type="molecule type" value="Genomic_DNA"/>
</dbReference>
<evidence type="ECO:0000313" key="1">
    <source>
        <dbReference type="EMBL" id="KAI0047855.1"/>
    </source>
</evidence>
<evidence type="ECO:0000313" key="2">
    <source>
        <dbReference type="Proteomes" id="UP000814033"/>
    </source>
</evidence>
<feature type="non-terminal residue" evidence="1">
    <location>
        <position position="406"/>
    </location>
</feature>
<protein>
    <submittedName>
        <fullName evidence="1">Paf1-domain-containing protein</fullName>
    </submittedName>
</protein>
<comment type="caution">
    <text evidence="1">The sequence shown here is derived from an EMBL/GenBank/DDBJ whole genome shotgun (WGS) entry which is preliminary data.</text>
</comment>
<organism evidence="1 2">
    <name type="scientific">Auriscalpium vulgare</name>
    <dbReference type="NCBI Taxonomy" id="40419"/>
    <lineage>
        <taxon>Eukaryota</taxon>
        <taxon>Fungi</taxon>
        <taxon>Dikarya</taxon>
        <taxon>Basidiomycota</taxon>
        <taxon>Agaricomycotina</taxon>
        <taxon>Agaricomycetes</taxon>
        <taxon>Russulales</taxon>
        <taxon>Auriscalpiaceae</taxon>
        <taxon>Auriscalpium</taxon>
    </lineage>
</organism>
<reference evidence="1" key="1">
    <citation type="submission" date="2021-02" db="EMBL/GenBank/DDBJ databases">
        <authorList>
            <consortium name="DOE Joint Genome Institute"/>
            <person name="Ahrendt S."/>
            <person name="Looney B.P."/>
            <person name="Miyauchi S."/>
            <person name="Morin E."/>
            <person name="Drula E."/>
            <person name="Courty P.E."/>
            <person name="Chicoki N."/>
            <person name="Fauchery L."/>
            <person name="Kohler A."/>
            <person name="Kuo A."/>
            <person name="Labutti K."/>
            <person name="Pangilinan J."/>
            <person name="Lipzen A."/>
            <person name="Riley R."/>
            <person name="Andreopoulos W."/>
            <person name="He G."/>
            <person name="Johnson J."/>
            <person name="Barry K.W."/>
            <person name="Grigoriev I.V."/>
            <person name="Nagy L."/>
            <person name="Hibbett D."/>
            <person name="Henrissat B."/>
            <person name="Matheny P.B."/>
            <person name="Labbe J."/>
            <person name="Martin F."/>
        </authorList>
    </citation>
    <scope>NUCLEOTIDE SEQUENCE</scope>
    <source>
        <strain evidence="1">FP105234-sp</strain>
    </source>
</reference>
<name>A0ACB8RUV9_9AGAM</name>
<accession>A0ACB8RUV9</accession>
<reference evidence="1" key="2">
    <citation type="journal article" date="2022" name="New Phytol.">
        <title>Evolutionary transition to the ectomycorrhizal habit in the genomes of a hyperdiverse lineage of mushroom-forming fungi.</title>
        <authorList>
            <person name="Looney B."/>
            <person name="Miyauchi S."/>
            <person name="Morin E."/>
            <person name="Drula E."/>
            <person name="Courty P.E."/>
            <person name="Kohler A."/>
            <person name="Kuo A."/>
            <person name="LaButti K."/>
            <person name="Pangilinan J."/>
            <person name="Lipzen A."/>
            <person name="Riley R."/>
            <person name="Andreopoulos W."/>
            <person name="He G."/>
            <person name="Johnson J."/>
            <person name="Nolan M."/>
            <person name="Tritt A."/>
            <person name="Barry K.W."/>
            <person name="Grigoriev I.V."/>
            <person name="Nagy L.G."/>
            <person name="Hibbett D."/>
            <person name="Henrissat B."/>
            <person name="Matheny P.B."/>
            <person name="Labbe J."/>
            <person name="Martin F.M."/>
        </authorList>
    </citation>
    <scope>NUCLEOTIDE SEQUENCE</scope>
    <source>
        <strain evidence="1">FP105234-sp</strain>
    </source>
</reference>
<dbReference type="Proteomes" id="UP000814033">
    <property type="component" value="Unassembled WGS sequence"/>
</dbReference>
<gene>
    <name evidence="1" type="ORF">FA95DRAFT_1518369</name>
</gene>
<sequence>MSSRKSKLDLLVKVRYQNPLPAPPCPPKLLDIPTNPMRYARPEFIDAIANEALLPMIVDAECGMPLELGKWEALWEEGADDNALNPDPKNLLTLDPKDQALLVDPGSSSSSFSHGDFGRPASGASTPVPAHVPWLRKTEYISRDGSIPTHKPQDPCVTNSVDISRDAQLRSIDASFLAANGQFDLADLRHPTKPGLRAVASYEVLPDADVWANAYDLFRFSERPGERGPELDDPRLDCAIMRPMESDGDHFLAYYLTKKDDAAIQYRESRLNEAGIATMQEEADFNFVRDYEVVKVEQEAPNEFLLVFDDGDQFEVDVPHTSGSVPRKELRTAGAYYKGIERKMLLKKKRTEPTERFRDKWALVRVAHVPPSSDEAEERAEAVAEVLDPAYLMQRDVDAEGEVEED</sequence>